<evidence type="ECO:0000313" key="2">
    <source>
        <dbReference type="EMBL" id="OXA62563.1"/>
    </source>
</evidence>
<evidence type="ECO:0000313" key="3">
    <source>
        <dbReference type="Proteomes" id="UP000198287"/>
    </source>
</evidence>
<evidence type="ECO:0000256" key="1">
    <source>
        <dbReference type="SAM" id="MobiDB-lite"/>
    </source>
</evidence>
<accession>A0A226EYB8</accession>
<proteinExistence type="predicted"/>
<comment type="caution">
    <text evidence="2">The sequence shown here is derived from an EMBL/GenBank/DDBJ whole genome shotgun (WGS) entry which is preliminary data.</text>
</comment>
<gene>
    <name evidence="2" type="ORF">Fcan01_02245</name>
</gene>
<reference evidence="2 3" key="1">
    <citation type="submission" date="2015-12" db="EMBL/GenBank/DDBJ databases">
        <title>The genome of Folsomia candida.</title>
        <authorList>
            <person name="Faddeeva A."/>
            <person name="Derks M.F."/>
            <person name="Anvar Y."/>
            <person name="Smit S."/>
            <person name="Van Straalen N."/>
            <person name="Roelofs D."/>
        </authorList>
    </citation>
    <scope>NUCLEOTIDE SEQUENCE [LARGE SCALE GENOMIC DNA]</scope>
    <source>
        <strain evidence="2 3">VU population</strain>
        <tissue evidence="2">Whole body</tissue>
    </source>
</reference>
<organism evidence="2 3">
    <name type="scientific">Folsomia candida</name>
    <name type="common">Springtail</name>
    <dbReference type="NCBI Taxonomy" id="158441"/>
    <lineage>
        <taxon>Eukaryota</taxon>
        <taxon>Metazoa</taxon>
        <taxon>Ecdysozoa</taxon>
        <taxon>Arthropoda</taxon>
        <taxon>Hexapoda</taxon>
        <taxon>Collembola</taxon>
        <taxon>Entomobryomorpha</taxon>
        <taxon>Isotomoidea</taxon>
        <taxon>Isotomidae</taxon>
        <taxon>Proisotominae</taxon>
        <taxon>Folsomia</taxon>
    </lineage>
</organism>
<feature type="region of interest" description="Disordered" evidence="1">
    <location>
        <begin position="1"/>
        <end position="34"/>
    </location>
</feature>
<sequence length="168" mass="19270">MNSTLKIQEKSTKQSTIASNKGKWKPVTPGNNPPISDPYLTPEDAIWKNVIIHEKLLDSCWNQTWASYYASPNVHDSENTKQNAEKCANTLYFKSSSVIGTFHPQVLEKQKTFVTRPVVSKVRFVSEQYGHYRQLKHSKTKAVENDKSKVQDYLPSYKNRHTVNPLLC</sequence>
<keyword evidence="3" id="KW-1185">Reference proteome</keyword>
<dbReference type="EMBL" id="LNIX01000001">
    <property type="protein sequence ID" value="OXA62563.1"/>
    <property type="molecule type" value="Genomic_DNA"/>
</dbReference>
<name>A0A226EYB8_FOLCA</name>
<protein>
    <submittedName>
        <fullName evidence="2">Uncharacterized protein</fullName>
    </submittedName>
</protein>
<dbReference type="AlphaFoldDB" id="A0A226EYB8"/>
<dbReference type="Proteomes" id="UP000198287">
    <property type="component" value="Unassembled WGS sequence"/>
</dbReference>